<dbReference type="EMBL" id="FNHQ01000010">
    <property type="protein sequence ID" value="SDM62622.1"/>
    <property type="molecule type" value="Genomic_DNA"/>
</dbReference>
<feature type="binding site" evidence="1">
    <location>
        <position position="141"/>
    </location>
    <ligand>
        <name>Mn(2+)</name>
        <dbReference type="ChEBI" id="CHEBI:29035"/>
        <label>2</label>
    </ligand>
</feature>
<dbReference type="Pfam" id="PF07687">
    <property type="entry name" value="M20_dimer"/>
    <property type="match status" value="1"/>
</dbReference>
<sequence length="418" mass="46908">MNVKETVMQNFEELKTIRRYCHEHPELSAEEFETMKYIEKKLDSYGISHHYVKNGGVFGWIDGQGSGKTILLRADIDALPIVEDEKNLNSPRACISQNKGVMHACGHDGHIAMLLMEAKLLQEQKDTWPGKVILMFEEGEEGSDAVRYLLPYLENESGWNIDTCYATHVRWDIPAGKMAVCHGPAMAGGFGFKIKIKGHGGHGSRPDLAQSPIDCFTAFYKDLQALRMRAVSPMETLTVSIGSLHSGDVLNVIPNDLTFSGTSRFFSYDNAGKMFYEEFLKLLENDCKNYNCSYEIIHMKKPLYETRNTEICVTRAEQAIQKYLGDAVLTPCEPWMASETMALTMRLYPGVLTFTGIANGEKGCGANHHTPEFDIDEDGLIYGVTTAVGYALDYLTEQPDIPFHRNIISMEDLVSRNL</sequence>
<accession>A0A1G9URV5</accession>
<organism evidence="3 4">
    <name type="scientific">Megasphaera paucivorans</name>
    <dbReference type="NCBI Taxonomy" id="349095"/>
    <lineage>
        <taxon>Bacteria</taxon>
        <taxon>Bacillati</taxon>
        <taxon>Bacillota</taxon>
        <taxon>Negativicutes</taxon>
        <taxon>Veillonellales</taxon>
        <taxon>Veillonellaceae</taxon>
        <taxon>Megasphaera</taxon>
    </lineage>
</organism>
<keyword evidence="1" id="KW-0464">Manganese</keyword>
<dbReference type="NCBIfam" id="TIGR01891">
    <property type="entry name" value="amidohydrolases"/>
    <property type="match status" value="1"/>
</dbReference>
<dbReference type="OrthoDB" id="1633187at2"/>
<dbReference type="Pfam" id="PF01546">
    <property type="entry name" value="Peptidase_M20"/>
    <property type="match status" value="1"/>
</dbReference>
<dbReference type="Proteomes" id="UP000199309">
    <property type="component" value="Unassembled WGS sequence"/>
</dbReference>
<evidence type="ECO:0000256" key="1">
    <source>
        <dbReference type="PIRSR" id="PIRSR005962-1"/>
    </source>
</evidence>
<dbReference type="SUPFAM" id="SSF55031">
    <property type="entry name" value="Bacterial exopeptidase dimerisation domain"/>
    <property type="match status" value="1"/>
</dbReference>
<proteinExistence type="predicted"/>
<dbReference type="AlphaFoldDB" id="A0A1G9URV5"/>
<dbReference type="InterPro" id="IPR002933">
    <property type="entry name" value="Peptidase_M20"/>
</dbReference>
<dbReference type="InterPro" id="IPR036264">
    <property type="entry name" value="Bact_exopeptidase_dim_dom"/>
</dbReference>
<dbReference type="Gene3D" id="3.40.630.10">
    <property type="entry name" value="Zn peptidases"/>
    <property type="match status" value="1"/>
</dbReference>
<name>A0A1G9URV5_9FIRM</name>
<gene>
    <name evidence="3" type="ORF">SAMN05660299_01234</name>
</gene>
<evidence type="ECO:0000259" key="2">
    <source>
        <dbReference type="Pfam" id="PF07687"/>
    </source>
</evidence>
<protein>
    <submittedName>
        <fullName evidence="3">Amidohydrolase</fullName>
    </submittedName>
</protein>
<keyword evidence="3" id="KW-0378">Hydrolase</keyword>
<dbReference type="PANTHER" id="PTHR11014">
    <property type="entry name" value="PEPTIDASE M20 FAMILY MEMBER"/>
    <property type="match status" value="1"/>
</dbReference>
<dbReference type="Gene3D" id="3.30.70.360">
    <property type="match status" value="1"/>
</dbReference>
<feature type="binding site" evidence="1">
    <location>
        <position position="107"/>
    </location>
    <ligand>
        <name>Mn(2+)</name>
        <dbReference type="ChEBI" id="CHEBI:29035"/>
        <label>2</label>
    </ligand>
</feature>
<evidence type="ECO:0000313" key="3">
    <source>
        <dbReference type="EMBL" id="SDM62622.1"/>
    </source>
</evidence>
<dbReference type="InterPro" id="IPR017439">
    <property type="entry name" value="Amidohydrolase"/>
</dbReference>
<feature type="binding site" evidence="1">
    <location>
        <position position="369"/>
    </location>
    <ligand>
        <name>Mn(2+)</name>
        <dbReference type="ChEBI" id="CHEBI:29035"/>
        <label>2</label>
    </ligand>
</feature>
<comment type="cofactor">
    <cofactor evidence="1">
        <name>Mn(2+)</name>
        <dbReference type="ChEBI" id="CHEBI:29035"/>
    </cofactor>
    <text evidence="1">The Mn(2+) ion enhances activity.</text>
</comment>
<dbReference type="GO" id="GO:0016787">
    <property type="term" value="F:hydrolase activity"/>
    <property type="evidence" value="ECO:0007669"/>
    <property type="project" value="UniProtKB-KW"/>
</dbReference>
<dbReference type="SUPFAM" id="SSF53187">
    <property type="entry name" value="Zn-dependent exopeptidases"/>
    <property type="match status" value="1"/>
</dbReference>
<keyword evidence="1" id="KW-0479">Metal-binding</keyword>
<dbReference type="STRING" id="349095.SAMN05660299_01234"/>
<keyword evidence="4" id="KW-1185">Reference proteome</keyword>
<evidence type="ECO:0000313" key="4">
    <source>
        <dbReference type="Proteomes" id="UP000199309"/>
    </source>
</evidence>
<dbReference type="InterPro" id="IPR011650">
    <property type="entry name" value="Peptidase_M20_dimer"/>
</dbReference>
<feature type="domain" description="Peptidase M20 dimerisation" evidence="2">
    <location>
        <begin position="188"/>
        <end position="289"/>
    </location>
</feature>
<dbReference type="RefSeq" id="WP_091649404.1">
    <property type="nucleotide sequence ID" value="NZ_FNHQ01000010.1"/>
</dbReference>
<feature type="binding site" evidence="1">
    <location>
        <position position="168"/>
    </location>
    <ligand>
        <name>Mn(2+)</name>
        <dbReference type="ChEBI" id="CHEBI:29035"/>
        <label>2</label>
    </ligand>
</feature>
<dbReference type="PIRSF" id="PIRSF005962">
    <property type="entry name" value="Pept_M20D_amidohydro"/>
    <property type="match status" value="1"/>
</dbReference>
<dbReference type="GO" id="GO:0046872">
    <property type="term" value="F:metal ion binding"/>
    <property type="evidence" value="ECO:0007669"/>
    <property type="project" value="UniProtKB-KW"/>
</dbReference>
<feature type="binding site" evidence="1">
    <location>
        <position position="105"/>
    </location>
    <ligand>
        <name>Mn(2+)</name>
        <dbReference type="ChEBI" id="CHEBI:29035"/>
        <label>2</label>
    </ligand>
</feature>
<dbReference type="PANTHER" id="PTHR11014:SF63">
    <property type="entry name" value="METALLOPEPTIDASE, PUTATIVE (AFU_ORTHOLOGUE AFUA_6G09600)-RELATED"/>
    <property type="match status" value="1"/>
</dbReference>
<reference evidence="3 4" key="1">
    <citation type="submission" date="2016-10" db="EMBL/GenBank/DDBJ databases">
        <authorList>
            <person name="de Groot N.N."/>
        </authorList>
    </citation>
    <scope>NUCLEOTIDE SEQUENCE [LARGE SCALE GENOMIC DNA]</scope>
    <source>
        <strain evidence="3 4">DSM 16981</strain>
    </source>
</reference>